<evidence type="ECO:0008006" key="4">
    <source>
        <dbReference type="Google" id="ProtNLM"/>
    </source>
</evidence>
<evidence type="ECO:0000256" key="1">
    <source>
        <dbReference type="SAM" id="Coils"/>
    </source>
</evidence>
<keyword evidence="3" id="KW-1185">Reference proteome</keyword>
<protein>
    <recommendedName>
        <fullName evidence="4">Coiled-coil domain-containing protein 127</fullName>
    </recommendedName>
</protein>
<keyword evidence="1" id="KW-0175">Coiled coil</keyword>
<dbReference type="EMBL" id="BEZZ01000001">
    <property type="protein sequence ID" value="GCC19490.1"/>
    <property type="molecule type" value="Genomic_DNA"/>
</dbReference>
<dbReference type="AlphaFoldDB" id="A0A401RN19"/>
<dbReference type="OrthoDB" id="10064762at2759"/>
<accession>A0A401RN19</accession>
<name>A0A401RN19_CHIPU</name>
<evidence type="ECO:0000313" key="2">
    <source>
        <dbReference type="EMBL" id="GCC19490.1"/>
    </source>
</evidence>
<proteinExistence type="predicted"/>
<gene>
    <name evidence="2" type="ORF">chiPu_0000027</name>
</gene>
<comment type="caution">
    <text evidence="2">The sequence shown here is derived from an EMBL/GenBank/DDBJ whole genome shotgun (WGS) entry which is preliminary data.</text>
</comment>
<evidence type="ECO:0000313" key="3">
    <source>
        <dbReference type="Proteomes" id="UP000287033"/>
    </source>
</evidence>
<reference evidence="2 3" key="1">
    <citation type="journal article" date="2018" name="Nat. Ecol. Evol.">
        <title>Shark genomes provide insights into elasmobranch evolution and the origin of vertebrates.</title>
        <authorList>
            <person name="Hara Y"/>
            <person name="Yamaguchi K"/>
            <person name="Onimaru K"/>
            <person name="Kadota M"/>
            <person name="Koyanagi M"/>
            <person name="Keeley SD"/>
            <person name="Tatsumi K"/>
            <person name="Tanaka K"/>
            <person name="Motone F"/>
            <person name="Kageyama Y"/>
            <person name="Nozu R"/>
            <person name="Adachi N"/>
            <person name="Nishimura O"/>
            <person name="Nakagawa R"/>
            <person name="Tanegashima C"/>
            <person name="Kiyatake I"/>
            <person name="Matsumoto R"/>
            <person name="Murakumo K"/>
            <person name="Nishida K"/>
            <person name="Terakita A"/>
            <person name="Kuratani S"/>
            <person name="Sato K"/>
            <person name="Hyodo S Kuraku.S."/>
        </authorList>
    </citation>
    <scope>NUCLEOTIDE SEQUENCE [LARGE SCALE GENOMIC DNA]</scope>
</reference>
<feature type="coiled-coil region" evidence="1">
    <location>
        <begin position="128"/>
        <end position="162"/>
    </location>
</feature>
<dbReference type="PANTHER" id="PTHR31958:SF2">
    <property type="entry name" value="COILED-COIL DOMAIN-CONTAINING PROTEIN 127"/>
    <property type="match status" value="1"/>
</dbReference>
<dbReference type="OMA" id="YWELIVE"/>
<dbReference type="Proteomes" id="UP000287033">
    <property type="component" value="Unassembled WGS sequence"/>
</dbReference>
<sequence>MRQLSEVLRHRVKILLLLLANCDFMNNLNVPEQHWNIFPNHHDGGGDGSKWNYALLVPMLGLAAFRWIWSRESQKEIKQVRAECKNIINATQQDLKLKYEDTIVQNRRLLAYCELEQEKLKSKVQSYREALLAQSRQLVEERKQLEEERVNLEQKKNFLQYSGAAGALYHDMMEREGVWQSKATALIKEFENSLVHRQSLFCSYFKPRQERLDLERKILNQAVRNPIARELDIETGLNDIFKYETHCANVQNTDKRQNGRLMWVYLAYWELQANLQKFKKVEASLLTKQAD</sequence>
<dbReference type="InterPro" id="IPR034607">
    <property type="entry name" value="CCDC127"/>
</dbReference>
<dbReference type="STRING" id="137246.A0A401RN19"/>
<dbReference type="PANTHER" id="PTHR31958">
    <property type="entry name" value="COILED-COIL DOMAIN-CONTAINING PROTEIN 127"/>
    <property type="match status" value="1"/>
</dbReference>
<organism evidence="2 3">
    <name type="scientific">Chiloscyllium punctatum</name>
    <name type="common">Brownbanded bambooshark</name>
    <name type="synonym">Hemiscyllium punctatum</name>
    <dbReference type="NCBI Taxonomy" id="137246"/>
    <lineage>
        <taxon>Eukaryota</taxon>
        <taxon>Metazoa</taxon>
        <taxon>Chordata</taxon>
        <taxon>Craniata</taxon>
        <taxon>Vertebrata</taxon>
        <taxon>Chondrichthyes</taxon>
        <taxon>Elasmobranchii</taxon>
        <taxon>Galeomorphii</taxon>
        <taxon>Galeoidea</taxon>
        <taxon>Orectolobiformes</taxon>
        <taxon>Hemiscylliidae</taxon>
        <taxon>Chiloscyllium</taxon>
    </lineage>
</organism>